<evidence type="ECO:0000313" key="16">
    <source>
        <dbReference type="EMBL" id="BDI17306.1"/>
    </source>
</evidence>
<dbReference type="InterPro" id="IPR005479">
    <property type="entry name" value="CPAse_ATP-bd"/>
</dbReference>
<evidence type="ECO:0008006" key="18">
    <source>
        <dbReference type="Google" id="ProtNLM"/>
    </source>
</evidence>
<evidence type="ECO:0000259" key="14">
    <source>
        <dbReference type="PROSITE" id="PS50975"/>
    </source>
</evidence>
<evidence type="ECO:0000256" key="13">
    <source>
        <dbReference type="PROSITE-ProRule" id="PRU00409"/>
    </source>
</evidence>
<protein>
    <recommendedName>
        <fullName evidence="18">Carbamoyl-phosphate synthase (glutamine-hydrolyzing)</fullName>
    </recommendedName>
</protein>
<dbReference type="InterPro" id="IPR011607">
    <property type="entry name" value="MGS-like_dom"/>
</dbReference>
<keyword evidence="3" id="KW-0055">Arginine biosynthesis</keyword>
<feature type="domain" description="ATP-grasp" evidence="14">
    <location>
        <begin position="13"/>
        <end position="139"/>
    </location>
</feature>
<keyword evidence="8 13" id="KW-0067">ATP-binding</keyword>
<name>A0ABN6Q4W0_NOSCO</name>
<dbReference type="SUPFAM" id="SSF52335">
    <property type="entry name" value="Methylglyoxal synthase-like"/>
    <property type="match status" value="1"/>
</dbReference>
<dbReference type="PANTHER" id="PTHR11405:SF53">
    <property type="entry name" value="CARBAMOYL-PHOSPHATE SYNTHASE [AMMONIA], MITOCHONDRIAL"/>
    <property type="match status" value="1"/>
</dbReference>
<dbReference type="InterPro" id="IPR005483">
    <property type="entry name" value="CPSase_dom"/>
</dbReference>
<keyword evidence="5" id="KW-0028">Amino-acid biosynthesis</keyword>
<evidence type="ECO:0000256" key="10">
    <source>
        <dbReference type="ARBA" id="ARBA00022975"/>
    </source>
</evidence>
<organism evidence="16 17">
    <name type="scientific">Nostoc cf. commune SO-36</name>
    <dbReference type="NCBI Taxonomy" id="449208"/>
    <lineage>
        <taxon>Bacteria</taxon>
        <taxon>Bacillati</taxon>
        <taxon>Cyanobacteriota</taxon>
        <taxon>Cyanophyceae</taxon>
        <taxon>Nostocales</taxon>
        <taxon>Nostocaceae</taxon>
        <taxon>Nostoc</taxon>
    </lineage>
</organism>
<keyword evidence="6" id="KW-0479">Metal-binding</keyword>
<dbReference type="PRINTS" id="PR00098">
    <property type="entry name" value="CPSASE"/>
</dbReference>
<dbReference type="CDD" id="cd01424">
    <property type="entry name" value="MGS_CPS_II"/>
    <property type="match status" value="1"/>
</dbReference>
<dbReference type="PROSITE" id="PS51855">
    <property type="entry name" value="MGS"/>
    <property type="match status" value="1"/>
</dbReference>
<sequence length="344" mass="37029">MSFAVLIEPEHPILIDKFLENAIEVDVDAIADHTGRVVIGGIMEHIEQAGIHSGDSACSLPSISLSPAVLNQIRTWTVQLAQALSVVGLMNIQFAVVGASSYSPQVYILEANPRASRTVPFVSKATGIQLAKLASLIMSGKTLEELHFTEEVIPTHIAVKEAVLPFNKFPGTDTILGPEMRSTGEVMGIDSDFGRAFAKAELGAGERLPLSGTVFVSMSDRDKAAASGVVKEFIDLGFTVMATLGTRRVLMEQGLNIELVLKLHEGRPHVLDAIKNQKIQLIINTPSGEEAQTDARLIRRTALAYKIPIITTIAGAKATVAAIRSLQNTTLDVKTIQEYCPIAR</sequence>
<keyword evidence="7 13" id="KW-0547">Nucleotide-binding</keyword>
<evidence type="ECO:0000256" key="3">
    <source>
        <dbReference type="ARBA" id="ARBA00022571"/>
    </source>
</evidence>
<dbReference type="SUPFAM" id="SSF56059">
    <property type="entry name" value="Glutathione synthetase ATP-binding domain-like"/>
    <property type="match status" value="1"/>
</dbReference>
<accession>A0ABN6Q4W0</accession>
<evidence type="ECO:0000256" key="5">
    <source>
        <dbReference type="ARBA" id="ARBA00022605"/>
    </source>
</evidence>
<dbReference type="InterPro" id="IPR011761">
    <property type="entry name" value="ATP-grasp"/>
</dbReference>
<evidence type="ECO:0000313" key="17">
    <source>
        <dbReference type="Proteomes" id="UP001055453"/>
    </source>
</evidence>
<dbReference type="Pfam" id="PF02786">
    <property type="entry name" value="CPSase_L_D2"/>
    <property type="match status" value="1"/>
</dbReference>
<gene>
    <name evidence="16" type="ORF">ANSO36C_31080</name>
</gene>
<keyword evidence="4" id="KW-0436">Ligase</keyword>
<dbReference type="EMBL" id="AP025732">
    <property type="protein sequence ID" value="BDI17306.1"/>
    <property type="molecule type" value="Genomic_DNA"/>
</dbReference>
<evidence type="ECO:0000256" key="11">
    <source>
        <dbReference type="ARBA" id="ARBA00023211"/>
    </source>
</evidence>
<dbReference type="Pfam" id="PF02142">
    <property type="entry name" value="MGS"/>
    <property type="match status" value="1"/>
</dbReference>
<evidence type="ECO:0000256" key="9">
    <source>
        <dbReference type="ARBA" id="ARBA00022842"/>
    </source>
</evidence>
<dbReference type="PANTHER" id="PTHR11405">
    <property type="entry name" value="CARBAMOYLTRANSFERASE FAMILY MEMBER"/>
    <property type="match status" value="1"/>
</dbReference>
<keyword evidence="9" id="KW-0460">Magnesium</keyword>
<dbReference type="Proteomes" id="UP001055453">
    <property type="component" value="Chromosome"/>
</dbReference>
<feature type="domain" description="MGS-like" evidence="15">
    <location>
        <begin position="206"/>
        <end position="344"/>
    </location>
</feature>
<dbReference type="PROSITE" id="PS50975">
    <property type="entry name" value="ATP_GRASP"/>
    <property type="match status" value="1"/>
</dbReference>
<evidence type="ECO:0000259" key="15">
    <source>
        <dbReference type="PROSITE" id="PS51855"/>
    </source>
</evidence>
<comment type="pathway">
    <text evidence="1">Amino-acid biosynthesis; L-arginine biosynthesis; carbamoyl phosphate from bicarbonate: step 1/1.</text>
</comment>
<keyword evidence="17" id="KW-1185">Reference proteome</keyword>
<evidence type="ECO:0000256" key="12">
    <source>
        <dbReference type="ARBA" id="ARBA00047359"/>
    </source>
</evidence>
<evidence type="ECO:0000256" key="6">
    <source>
        <dbReference type="ARBA" id="ARBA00022723"/>
    </source>
</evidence>
<dbReference type="InterPro" id="IPR036914">
    <property type="entry name" value="MGS-like_dom_sf"/>
</dbReference>
<proteinExistence type="inferred from homology"/>
<comment type="similarity">
    <text evidence="2">Belongs to the CarB family.</text>
</comment>
<dbReference type="Gene3D" id="3.30.470.20">
    <property type="entry name" value="ATP-grasp fold, B domain"/>
    <property type="match status" value="1"/>
</dbReference>
<dbReference type="PROSITE" id="PS00867">
    <property type="entry name" value="CPSASE_2"/>
    <property type="match status" value="1"/>
</dbReference>
<evidence type="ECO:0000256" key="4">
    <source>
        <dbReference type="ARBA" id="ARBA00022598"/>
    </source>
</evidence>
<evidence type="ECO:0000256" key="7">
    <source>
        <dbReference type="ARBA" id="ARBA00022741"/>
    </source>
</evidence>
<evidence type="ECO:0000256" key="1">
    <source>
        <dbReference type="ARBA" id="ARBA00005077"/>
    </source>
</evidence>
<evidence type="ECO:0000256" key="2">
    <source>
        <dbReference type="ARBA" id="ARBA00009799"/>
    </source>
</evidence>
<comment type="catalytic activity">
    <reaction evidence="12">
        <text>hydrogencarbonate + NH4(+) + 2 ATP = carbamoyl phosphate + 2 ADP + phosphate + 2 H(+)</text>
        <dbReference type="Rhea" id="RHEA:18029"/>
        <dbReference type="ChEBI" id="CHEBI:15378"/>
        <dbReference type="ChEBI" id="CHEBI:17544"/>
        <dbReference type="ChEBI" id="CHEBI:28938"/>
        <dbReference type="ChEBI" id="CHEBI:30616"/>
        <dbReference type="ChEBI" id="CHEBI:43474"/>
        <dbReference type="ChEBI" id="CHEBI:58228"/>
        <dbReference type="ChEBI" id="CHEBI:456216"/>
        <dbReference type="EC" id="6.3.4.16"/>
    </reaction>
</comment>
<dbReference type="InterPro" id="IPR033937">
    <property type="entry name" value="MGS_CPS_CarB"/>
</dbReference>
<dbReference type="SMART" id="SM00851">
    <property type="entry name" value="MGS"/>
    <property type="match status" value="1"/>
</dbReference>
<dbReference type="Gene3D" id="3.40.50.1380">
    <property type="entry name" value="Methylglyoxal synthase-like domain"/>
    <property type="match status" value="1"/>
</dbReference>
<keyword evidence="11" id="KW-0464">Manganese</keyword>
<reference evidence="16" key="1">
    <citation type="submission" date="2022-04" db="EMBL/GenBank/DDBJ databases">
        <title>Complete genome sequence of a cyanobacterium, Nostoc sp. SO-36, isolated in Antarctica.</title>
        <authorList>
            <person name="Kanesaki Y."/>
            <person name="Effendi D."/>
            <person name="Sakamoto T."/>
            <person name="Ohtani S."/>
            <person name="Awai K."/>
        </authorList>
    </citation>
    <scope>NUCLEOTIDE SEQUENCE</scope>
    <source>
        <strain evidence="16">SO-36</strain>
    </source>
</reference>
<keyword evidence="10" id="KW-0665">Pyrimidine biosynthesis</keyword>
<evidence type="ECO:0000256" key="8">
    <source>
        <dbReference type="ARBA" id="ARBA00022840"/>
    </source>
</evidence>